<keyword evidence="3" id="KW-0808">Transferase</keyword>
<feature type="compositionally biased region" description="Basic and acidic residues" evidence="10">
    <location>
        <begin position="103"/>
        <end position="117"/>
    </location>
</feature>
<evidence type="ECO:0000256" key="3">
    <source>
        <dbReference type="ARBA" id="ARBA00022679"/>
    </source>
</evidence>
<dbReference type="PANTHER" id="PTHR37984">
    <property type="entry name" value="PROTEIN CBG26694"/>
    <property type="match status" value="1"/>
</dbReference>
<dbReference type="SUPFAM" id="SSF56672">
    <property type="entry name" value="DNA/RNA polymerases"/>
    <property type="match status" value="1"/>
</dbReference>
<dbReference type="Gene3D" id="3.30.70.270">
    <property type="match status" value="2"/>
</dbReference>
<dbReference type="InterPro" id="IPR043502">
    <property type="entry name" value="DNA/RNA_pol_sf"/>
</dbReference>
<dbReference type="InterPro" id="IPR050951">
    <property type="entry name" value="Retrovirus_Pol_polyprotein"/>
</dbReference>
<keyword evidence="5" id="KW-0540">Nuclease</keyword>
<dbReference type="Gene3D" id="3.10.10.10">
    <property type="entry name" value="HIV Type 1 Reverse Transcriptase, subunit A, domain 1"/>
    <property type="match status" value="1"/>
</dbReference>
<dbReference type="InterPro" id="IPR001969">
    <property type="entry name" value="Aspartic_peptidase_AS"/>
</dbReference>
<dbReference type="InterPro" id="IPR041373">
    <property type="entry name" value="RT_RNaseH"/>
</dbReference>
<name>A0A9P6KXB2_9MICR</name>
<dbReference type="CDD" id="cd09274">
    <property type="entry name" value="RNase_HI_RT_Ty3"/>
    <property type="match status" value="1"/>
</dbReference>
<evidence type="ECO:0000256" key="9">
    <source>
        <dbReference type="ARBA" id="ARBA00022918"/>
    </source>
</evidence>
<keyword evidence="4" id="KW-0548">Nucleotidyltransferase</keyword>
<feature type="non-terminal residue" evidence="12">
    <location>
        <position position="727"/>
    </location>
</feature>
<dbReference type="InterPro" id="IPR021109">
    <property type="entry name" value="Peptidase_aspartic_dom_sf"/>
</dbReference>
<accession>A0A9P6KXB2</accession>
<dbReference type="PANTHER" id="PTHR37984:SF5">
    <property type="entry name" value="PROTEIN NYNRIN-LIKE"/>
    <property type="match status" value="1"/>
</dbReference>
<evidence type="ECO:0000256" key="1">
    <source>
        <dbReference type="ARBA" id="ARBA00012493"/>
    </source>
</evidence>
<dbReference type="PROSITE" id="PS00141">
    <property type="entry name" value="ASP_PROTEASE"/>
    <property type="match status" value="1"/>
</dbReference>
<dbReference type="EMBL" id="SBJO01000786">
    <property type="protein sequence ID" value="KAF9756168.1"/>
    <property type="molecule type" value="Genomic_DNA"/>
</dbReference>
<dbReference type="GO" id="GO:0006508">
    <property type="term" value="P:proteolysis"/>
    <property type="evidence" value="ECO:0007669"/>
    <property type="project" value="UniProtKB-KW"/>
</dbReference>
<dbReference type="GO" id="GO:0004519">
    <property type="term" value="F:endonuclease activity"/>
    <property type="evidence" value="ECO:0007669"/>
    <property type="project" value="UniProtKB-KW"/>
</dbReference>
<feature type="domain" description="Reverse transcriptase" evidence="11">
    <location>
        <begin position="328"/>
        <end position="505"/>
    </location>
</feature>
<evidence type="ECO:0000256" key="6">
    <source>
        <dbReference type="ARBA" id="ARBA00022750"/>
    </source>
</evidence>
<dbReference type="PROSITE" id="PS50878">
    <property type="entry name" value="RT_POL"/>
    <property type="match status" value="1"/>
</dbReference>
<dbReference type="AlphaFoldDB" id="A0A9P6KXB2"/>
<dbReference type="Pfam" id="PF17917">
    <property type="entry name" value="RT_RNaseH"/>
    <property type="match status" value="1"/>
</dbReference>
<keyword evidence="6" id="KW-0064">Aspartyl protease</keyword>
<dbReference type="InterPro" id="IPR043128">
    <property type="entry name" value="Rev_trsase/Diguanyl_cyclase"/>
</dbReference>
<dbReference type="SUPFAM" id="SSF50630">
    <property type="entry name" value="Acid proteases"/>
    <property type="match status" value="1"/>
</dbReference>
<dbReference type="CDD" id="cd01647">
    <property type="entry name" value="RT_LTR"/>
    <property type="match status" value="1"/>
</dbReference>
<reference evidence="12 13" key="1">
    <citation type="journal article" date="2020" name="Genome Biol. Evol.">
        <title>Comparative genomics of strictly vertically transmitted, feminizing microsporidia endosymbionts of amphipod crustaceans.</title>
        <authorList>
            <person name="Cormier A."/>
            <person name="Chebbi M.A."/>
            <person name="Giraud I."/>
            <person name="Wattier R."/>
            <person name="Teixeira M."/>
            <person name="Gilbert C."/>
            <person name="Rigaud T."/>
            <person name="Cordaux R."/>
        </authorList>
    </citation>
    <scope>NUCLEOTIDE SEQUENCE [LARGE SCALE GENOMIC DNA]</scope>
    <source>
        <strain evidence="12 13">Ou3-Ou53</strain>
    </source>
</reference>
<dbReference type="FunFam" id="3.30.70.270:FF:000020">
    <property type="entry name" value="Transposon Tf2-6 polyprotein-like Protein"/>
    <property type="match status" value="1"/>
</dbReference>
<dbReference type="GO" id="GO:0004190">
    <property type="term" value="F:aspartic-type endopeptidase activity"/>
    <property type="evidence" value="ECO:0007669"/>
    <property type="project" value="UniProtKB-KW"/>
</dbReference>
<evidence type="ECO:0000313" key="12">
    <source>
        <dbReference type="EMBL" id="KAF9756168.1"/>
    </source>
</evidence>
<keyword evidence="2" id="KW-0645">Protease</keyword>
<evidence type="ECO:0000256" key="5">
    <source>
        <dbReference type="ARBA" id="ARBA00022722"/>
    </source>
</evidence>
<keyword evidence="8" id="KW-0378">Hydrolase</keyword>
<evidence type="ECO:0000256" key="4">
    <source>
        <dbReference type="ARBA" id="ARBA00022695"/>
    </source>
</evidence>
<sequence length="727" mass="83723">ITFIRECRARADLCNKNDKISEREVTDVVIRSLSRKEKEFLMSHDARTLADIEITLQKASMMMTFYQMEDNNVPQTASISSLNRSVKKEQYCTYHKSPFHSTQDCRAKKSTTQDKAKGGSQNMVTAQSESNLNQITAELLINNRKHEFLVDTGSQYNFISEQMSKEYNKSIKPCNISITLADGREQSIRSKLTLRFKLPSMSEAVKEDFFIIKNLPQSGLLGIDLLRKYNYNIDCNTGKLYRIARSEQKELKQTPDQEILNKVDLFYSSQSSNDEMLDPFIKTNPKLGRIKGCKMTLPLKDDIPVHKKPYPVPINHLPKLKEEVKKLENLDIIHESNSNYASPAFTVPKKTGDVRLVVDYRELNKKTVKMGYPFPCIQYSLMDLKGSQYFSQLDLNMGYYQIEVDPKEQHKTAFVLPFGQYEFARMPFGLCNAPRVFQKVMSDKLKDMPFVKIFVDDILIFSKSKEEHEKHLKKVLERLRDEGISVNFTKSSFRLKEVRYLGKIIDKDGIRPDLSSLIKLEQIKVPHNRSGLMKLVGMINWYRDHIPNLSRLLSNITDKLSKSNPFKWDNEDTQAVDKIISIIKEQIKLHHPDISKPFVVETDASDIGLGGVLLQDDKIVGLFSYKLHKSEKNYTTTEKELLAIVKTLQHFRSMVLGSKITVKTDHNNLLFTTNCLNNRAQRWKILLDEFGIDLQHIKGKDNAGADFLSRCMFISKTDTYSGLNKIL</sequence>
<dbReference type="Pfam" id="PF00078">
    <property type="entry name" value="RVT_1"/>
    <property type="match status" value="1"/>
</dbReference>
<dbReference type="Gene3D" id="2.40.70.10">
    <property type="entry name" value="Acid Proteases"/>
    <property type="match status" value="1"/>
</dbReference>
<keyword evidence="9" id="KW-0695">RNA-directed DNA polymerase</keyword>
<dbReference type="Proteomes" id="UP000740883">
    <property type="component" value="Unassembled WGS sequence"/>
</dbReference>
<protein>
    <recommendedName>
        <fullName evidence="1">RNA-directed DNA polymerase</fullName>
        <ecNumber evidence="1">2.7.7.49</ecNumber>
    </recommendedName>
</protein>
<keyword evidence="13" id="KW-1185">Reference proteome</keyword>
<organism evidence="12 13">
    <name type="scientific">Nosema granulosis</name>
    <dbReference type="NCBI Taxonomy" id="83296"/>
    <lineage>
        <taxon>Eukaryota</taxon>
        <taxon>Fungi</taxon>
        <taxon>Fungi incertae sedis</taxon>
        <taxon>Microsporidia</taxon>
        <taxon>Nosematidae</taxon>
        <taxon>Nosema</taxon>
    </lineage>
</organism>
<evidence type="ECO:0000256" key="10">
    <source>
        <dbReference type="SAM" id="MobiDB-lite"/>
    </source>
</evidence>
<feature type="non-terminal residue" evidence="12">
    <location>
        <position position="1"/>
    </location>
</feature>
<evidence type="ECO:0000256" key="7">
    <source>
        <dbReference type="ARBA" id="ARBA00022759"/>
    </source>
</evidence>
<dbReference type="Pfam" id="PF13975">
    <property type="entry name" value="gag-asp_proteas"/>
    <property type="match status" value="1"/>
</dbReference>
<dbReference type="OrthoDB" id="2194544at2759"/>
<evidence type="ECO:0000256" key="2">
    <source>
        <dbReference type="ARBA" id="ARBA00022670"/>
    </source>
</evidence>
<comment type="caution">
    <text evidence="12">The sequence shown here is derived from an EMBL/GenBank/DDBJ whole genome shotgun (WGS) entry which is preliminary data.</text>
</comment>
<dbReference type="EC" id="2.7.7.49" evidence="1"/>
<evidence type="ECO:0000256" key="8">
    <source>
        <dbReference type="ARBA" id="ARBA00022801"/>
    </source>
</evidence>
<evidence type="ECO:0000259" key="11">
    <source>
        <dbReference type="PROSITE" id="PS50878"/>
    </source>
</evidence>
<feature type="region of interest" description="Disordered" evidence="10">
    <location>
        <begin position="103"/>
        <end position="123"/>
    </location>
</feature>
<keyword evidence="7" id="KW-0255">Endonuclease</keyword>
<evidence type="ECO:0000313" key="13">
    <source>
        <dbReference type="Proteomes" id="UP000740883"/>
    </source>
</evidence>
<dbReference type="InterPro" id="IPR000477">
    <property type="entry name" value="RT_dom"/>
</dbReference>
<gene>
    <name evidence="12" type="primary">Tf2-6_5</name>
    <name evidence="12" type="ORF">NGRA_3298</name>
</gene>
<dbReference type="GO" id="GO:0003964">
    <property type="term" value="F:RNA-directed DNA polymerase activity"/>
    <property type="evidence" value="ECO:0007669"/>
    <property type="project" value="UniProtKB-KW"/>
</dbReference>
<dbReference type="FunFam" id="3.10.10.10:FF:000007">
    <property type="entry name" value="Retrovirus-related Pol polyprotein from transposon 17.6-like Protein"/>
    <property type="match status" value="1"/>
</dbReference>
<proteinExistence type="predicted"/>
<dbReference type="CDD" id="cd00303">
    <property type="entry name" value="retropepsin_like"/>
    <property type="match status" value="1"/>
</dbReference>